<dbReference type="InterPro" id="IPR006459">
    <property type="entry name" value="CASP/CASPL"/>
</dbReference>
<keyword evidence="4 9" id="KW-1003">Cell membrane</keyword>
<proteinExistence type="inferred from homology"/>
<gene>
    <name evidence="12" type="ORF">C3L33_14662</name>
</gene>
<dbReference type="EMBL" id="QEFC01002169">
    <property type="protein sequence ID" value="KAE9453475.1"/>
    <property type="molecule type" value="Genomic_DNA"/>
</dbReference>
<sequence>MKGLKTTAGEDGTQLPESNGTFVSTARPDHHQKARRKHDVTLVAMRVACVLSSVAAVCLMVTAKERSTMSIFGFSLPIYSNWSYSDSLEYLVGVCAAVAAHSVLQLLISTSRLLRKSPVIHSRKYAWLIFVGDQAFAYALMSAGSAASGVTNLNRTGIRHSALPNFCKPLHSFCDRVAVSIAFTFVSCFLLAASAVFDVIWLSRY</sequence>
<feature type="non-terminal residue" evidence="12">
    <location>
        <position position="1"/>
    </location>
</feature>
<dbReference type="Pfam" id="PF04535">
    <property type="entry name" value="CASP_dom"/>
    <property type="match status" value="1"/>
</dbReference>
<evidence type="ECO:0000256" key="1">
    <source>
        <dbReference type="ARBA" id="ARBA00004651"/>
    </source>
</evidence>
<keyword evidence="6 9" id="KW-1133">Transmembrane helix</keyword>
<evidence type="ECO:0000256" key="8">
    <source>
        <dbReference type="ARBA" id="ARBA00023180"/>
    </source>
</evidence>
<feature type="transmembrane region" description="Helical" evidence="9">
    <location>
        <begin position="43"/>
        <end position="63"/>
    </location>
</feature>
<accession>A0A6A4L774</accession>
<keyword evidence="13" id="KW-1185">Reference proteome</keyword>
<evidence type="ECO:0000256" key="7">
    <source>
        <dbReference type="ARBA" id="ARBA00023136"/>
    </source>
</evidence>
<comment type="similarity">
    <text evidence="2 9">Belongs to the Casparian strip membrane proteins (CASP) family.</text>
</comment>
<keyword evidence="8" id="KW-0325">Glycoprotein</keyword>
<evidence type="ECO:0000256" key="9">
    <source>
        <dbReference type="RuleBase" id="RU361233"/>
    </source>
</evidence>
<evidence type="ECO:0000256" key="3">
    <source>
        <dbReference type="ARBA" id="ARBA00011489"/>
    </source>
</evidence>
<evidence type="ECO:0000256" key="5">
    <source>
        <dbReference type="ARBA" id="ARBA00022692"/>
    </source>
</evidence>
<feature type="region of interest" description="Disordered" evidence="10">
    <location>
        <begin position="1"/>
        <end position="34"/>
    </location>
</feature>
<dbReference type="NCBIfam" id="TIGR01569">
    <property type="entry name" value="A_tha_TIGR01569"/>
    <property type="match status" value="1"/>
</dbReference>
<dbReference type="Proteomes" id="UP000428333">
    <property type="component" value="Linkage Group LG08"/>
</dbReference>
<evidence type="ECO:0000256" key="4">
    <source>
        <dbReference type="ARBA" id="ARBA00022475"/>
    </source>
</evidence>
<evidence type="ECO:0000256" key="6">
    <source>
        <dbReference type="ARBA" id="ARBA00022989"/>
    </source>
</evidence>
<evidence type="ECO:0000313" key="13">
    <source>
        <dbReference type="Proteomes" id="UP000428333"/>
    </source>
</evidence>
<evidence type="ECO:0000256" key="10">
    <source>
        <dbReference type="SAM" id="MobiDB-lite"/>
    </source>
</evidence>
<evidence type="ECO:0000256" key="2">
    <source>
        <dbReference type="ARBA" id="ARBA00007651"/>
    </source>
</evidence>
<feature type="transmembrane region" description="Helical" evidence="9">
    <location>
        <begin position="90"/>
        <end position="114"/>
    </location>
</feature>
<dbReference type="AlphaFoldDB" id="A0A6A4L774"/>
<feature type="transmembrane region" description="Helical" evidence="9">
    <location>
        <begin position="126"/>
        <end position="147"/>
    </location>
</feature>
<comment type="caution">
    <text evidence="12">The sequence shown here is derived from an EMBL/GenBank/DDBJ whole genome shotgun (WGS) entry which is preliminary data.</text>
</comment>
<keyword evidence="7 9" id="KW-0472">Membrane</keyword>
<reference evidence="12 13" key="1">
    <citation type="journal article" date="2019" name="Genome Biol. Evol.">
        <title>The Rhododendron genome and chromosomal organization provide insight into shared whole-genome duplications across the heath family (Ericaceae).</title>
        <authorList>
            <person name="Soza V.L."/>
            <person name="Lindsley D."/>
            <person name="Waalkes A."/>
            <person name="Ramage E."/>
            <person name="Patwardhan R.P."/>
            <person name="Burton J.N."/>
            <person name="Adey A."/>
            <person name="Kumar A."/>
            <person name="Qiu R."/>
            <person name="Shendure J."/>
            <person name="Hall B."/>
        </authorList>
    </citation>
    <scope>NUCLEOTIDE SEQUENCE [LARGE SCALE GENOMIC DNA]</scope>
    <source>
        <strain evidence="12">RSF 1966-606</strain>
    </source>
</reference>
<dbReference type="GO" id="GO:0005886">
    <property type="term" value="C:plasma membrane"/>
    <property type="evidence" value="ECO:0007669"/>
    <property type="project" value="UniProtKB-SubCell"/>
</dbReference>
<feature type="transmembrane region" description="Helical" evidence="9">
    <location>
        <begin position="178"/>
        <end position="202"/>
    </location>
</feature>
<evidence type="ECO:0000313" key="12">
    <source>
        <dbReference type="EMBL" id="KAE9453475.1"/>
    </source>
</evidence>
<keyword evidence="5 9" id="KW-0812">Transmembrane</keyword>
<organism evidence="12 13">
    <name type="scientific">Rhododendron williamsianum</name>
    <dbReference type="NCBI Taxonomy" id="262921"/>
    <lineage>
        <taxon>Eukaryota</taxon>
        <taxon>Viridiplantae</taxon>
        <taxon>Streptophyta</taxon>
        <taxon>Embryophyta</taxon>
        <taxon>Tracheophyta</taxon>
        <taxon>Spermatophyta</taxon>
        <taxon>Magnoliopsida</taxon>
        <taxon>eudicotyledons</taxon>
        <taxon>Gunneridae</taxon>
        <taxon>Pentapetalae</taxon>
        <taxon>asterids</taxon>
        <taxon>Ericales</taxon>
        <taxon>Ericaceae</taxon>
        <taxon>Ericoideae</taxon>
        <taxon>Rhodoreae</taxon>
        <taxon>Rhododendron</taxon>
    </lineage>
</organism>
<name>A0A6A4L774_9ERIC</name>
<feature type="domain" description="Casparian strip membrane protein" evidence="11">
    <location>
        <begin position="36"/>
        <end position="190"/>
    </location>
</feature>
<comment type="subunit">
    <text evidence="3 9">Homodimer and heterodimers.</text>
</comment>
<feature type="compositionally biased region" description="Polar residues" evidence="10">
    <location>
        <begin position="15"/>
        <end position="24"/>
    </location>
</feature>
<protein>
    <recommendedName>
        <fullName evidence="9">CASP-like protein</fullName>
    </recommendedName>
</protein>
<dbReference type="OrthoDB" id="1918787at2759"/>
<dbReference type="PANTHER" id="PTHR33573:SF48">
    <property type="entry name" value="CASP-LIKE PROTEIN 3A1"/>
    <property type="match status" value="1"/>
</dbReference>
<dbReference type="PANTHER" id="PTHR33573">
    <property type="entry name" value="CASP-LIKE PROTEIN 4A4"/>
    <property type="match status" value="1"/>
</dbReference>
<dbReference type="InterPro" id="IPR006702">
    <property type="entry name" value="CASP_dom"/>
</dbReference>
<comment type="subcellular location">
    <subcellularLocation>
        <location evidence="1 9">Cell membrane</location>
        <topology evidence="1 9">Multi-pass membrane protein</topology>
    </subcellularLocation>
</comment>
<evidence type="ECO:0000259" key="11">
    <source>
        <dbReference type="Pfam" id="PF04535"/>
    </source>
</evidence>